<proteinExistence type="predicted"/>
<gene>
    <name evidence="2" type="ORF">QI031_17300</name>
</gene>
<dbReference type="AlphaFoldDB" id="A0AAJ6NNB9"/>
<reference evidence="2 3" key="1">
    <citation type="journal article" date="2023" name="Limnol Oceanogr Lett">
        <title>Environmental adaptations by the intertidal Antarctic cyanobacterium Halotia branconii CENA392 as revealed using long-read genome sequencing.</title>
        <authorList>
            <person name="Dextro R.B."/>
            <person name="Delbaje E."/>
            <person name="Freitas P.N.N."/>
            <person name="Geraldes V."/>
            <person name="Pinto E."/>
            <person name="Long P.F."/>
            <person name="Fiore M.F."/>
        </authorList>
    </citation>
    <scope>NUCLEOTIDE SEQUENCE [LARGE SCALE GENOMIC DNA]</scope>
    <source>
        <strain evidence="2 3">CENA392</strain>
    </source>
</reference>
<evidence type="ECO:0000313" key="3">
    <source>
        <dbReference type="Proteomes" id="UP001223520"/>
    </source>
</evidence>
<protein>
    <submittedName>
        <fullName evidence="2">AAA-like domain-containing protein</fullName>
    </submittedName>
</protein>
<evidence type="ECO:0000313" key="2">
    <source>
        <dbReference type="EMBL" id="WGV23571.1"/>
    </source>
</evidence>
<dbReference type="InterPro" id="IPR058651">
    <property type="entry name" value="HTH_VMAP-M9"/>
</dbReference>
<feature type="domain" description="vWA-MoxR associated protein N-terminal HTH" evidence="1">
    <location>
        <begin position="1"/>
        <end position="84"/>
    </location>
</feature>
<dbReference type="RefSeq" id="WP_281480897.1">
    <property type="nucleotide sequence ID" value="NZ_CP124543.1"/>
</dbReference>
<organism evidence="2 3">
    <name type="scientific">Halotia branconii CENA392</name>
    <dbReference type="NCBI Taxonomy" id="1539056"/>
    <lineage>
        <taxon>Bacteria</taxon>
        <taxon>Bacillati</taxon>
        <taxon>Cyanobacteriota</taxon>
        <taxon>Cyanophyceae</taxon>
        <taxon>Nostocales</taxon>
        <taxon>Nodulariaceae</taxon>
        <taxon>Halotia</taxon>
    </lineage>
</organism>
<sequence length="455" mass="52189">MNLDSLIRIVNQKLRETQSRPLNSAEVLIIRGIWHYKTYSKIAEEGSYSTGYLTNVVAPELFQRLFALIGQRINKKNCRLLLESYATSQTVSVINIQKELIEFPSDTNQESSPRYPSGSVPLNSSFYLKRSLVDDQVYAEIKKPGALVRIKAPREMGKTSLILRTLDYAERHGYYTVSLNLEQTDQAILSNLNRFLRWLCANVASQLDFDAKLDDYWDEDIGSKVSCSLYFRNCLLEQIDSPLVLVLDEAHHIFEYPQVAKDFLPLLRSWYEEAKRLPVWQKLRLIIVHSTEIYVPLQLQQSPFNVGLPVQLTCFSLEQVQQLAQRYGLDWTDGKEAQQLMDMVGGHPALVNIALYHLNRGEITLLQLLETAPTSTGIYVHHLQRHWATLQKQPELAIALGAVISTTEPVLLEPIIAYKLSSMGLIKLANNKATLSCQLYRHYFQRDFFPENRQI</sequence>
<dbReference type="SUPFAM" id="SSF52540">
    <property type="entry name" value="P-loop containing nucleoside triphosphate hydrolases"/>
    <property type="match status" value="1"/>
</dbReference>
<dbReference type="Gene3D" id="3.40.50.300">
    <property type="entry name" value="P-loop containing nucleotide triphosphate hydrolases"/>
    <property type="match status" value="1"/>
</dbReference>
<dbReference type="Proteomes" id="UP001223520">
    <property type="component" value="Chromosome"/>
</dbReference>
<dbReference type="KEGG" id="hbq:QI031_17300"/>
<name>A0AAJ6NNB9_9CYAN</name>
<keyword evidence="3" id="KW-1185">Reference proteome</keyword>
<dbReference type="Pfam" id="PF26355">
    <property type="entry name" value="HTH_VMAP-M9"/>
    <property type="match status" value="1"/>
</dbReference>
<evidence type="ECO:0000259" key="1">
    <source>
        <dbReference type="Pfam" id="PF26355"/>
    </source>
</evidence>
<accession>A0AAJ6NNB9</accession>
<dbReference type="EMBL" id="CP124543">
    <property type="protein sequence ID" value="WGV23571.1"/>
    <property type="molecule type" value="Genomic_DNA"/>
</dbReference>
<dbReference type="InterPro" id="IPR027417">
    <property type="entry name" value="P-loop_NTPase"/>
</dbReference>
<dbReference type="Pfam" id="PF14516">
    <property type="entry name" value="AAA_35"/>
    <property type="match status" value="1"/>
</dbReference>